<feature type="compositionally biased region" description="Gly residues" evidence="1">
    <location>
        <begin position="306"/>
        <end position="315"/>
    </location>
</feature>
<feature type="region of interest" description="Disordered" evidence="1">
    <location>
        <begin position="153"/>
        <end position="173"/>
    </location>
</feature>
<feature type="region of interest" description="Disordered" evidence="1">
    <location>
        <begin position="200"/>
        <end position="225"/>
    </location>
</feature>
<feature type="compositionally biased region" description="Acidic residues" evidence="1">
    <location>
        <begin position="326"/>
        <end position="340"/>
    </location>
</feature>
<feature type="compositionally biased region" description="Low complexity" evidence="1">
    <location>
        <begin position="159"/>
        <end position="173"/>
    </location>
</feature>
<evidence type="ECO:0000256" key="1">
    <source>
        <dbReference type="SAM" id="MobiDB-lite"/>
    </source>
</evidence>
<name>A0A034WEP9_BACDO</name>
<accession>A0A034WEP9</accession>
<dbReference type="InterPro" id="IPR016197">
    <property type="entry name" value="Chromo-like_dom_sf"/>
</dbReference>
<dbReference type="AlphaFoldDB" id="A0A034WEP9"/>
<feature type="region of interest" description="Disordered" evidence="1">
    <location>
        <begin position="25"/>
        <end position="80"/>
    </location>
</feature>
<evidence type="ECO:0000313" key="2">
    <source>
        <dbReference type="EMBL" id="JAC52620.1"/>
    </source>
</evidence>
<dbReference type="OrthoDB" id="8026791at2759"/>
<feature type="compositionally biased region" description="Basic and acidic residues" evidence="1">
    <location>
        <begin position="273"/>
        <end position="282"/>
    </location>
</feature>
<dbReference type="GO" id="GO:0005694">
    <property type="term" value="C:chromosome"/>
    <property type="evidence" value="ECO:0007669"/>
    <property type="project" value="UniProtKB-ARBA"/>
</dbReference>
<dbReference type="SUPFAM" id="SSF54160">
    <property type="entry name" value="Chromo domain-like"/>
    <property type="match status" value="1"/>
</dbReference>
<feature type="compositionally biased region" description="Low complexity" evidence="1">
    <location>
        <begin position="207"/>
        <end position="220"/>
    </location>
</feature>
<sequence length="481" mass="51707">MDAKNDDSAGSDSLDKSLQKKCVVDDVGQGEGSTANTALPAQGISDRHDKQKSDTEAENRPAISINSQNKTEKSAGDGVCDSLEENSSLIDDKFDKRIHIAEITNDTNTAQVFDVHETVNIANINADMAESNTSVISKEKIAISNNTVNDAAEAPSEYSSNSSSNCSSNSNNSNAFETKVKQISKNLKETTLAECANKKALADDTNSTSSASSASSASSTPECEQASVDEATAALYSLGPSTSAAAAAAAAAASVSGGSAQDENDHRSKKVRFHPDVKENDGGNRVIPKKKKKLKASQAGSSSSGSSGGAGGGDDSSGSSQRGTSAEDEMELDEEDDLEEEGTFSIAKTIEDAQDYLKEHPLTFAGSFDKSNVTTQSGLLEEEDLPQVVETSEDDEEEFCVQEFPENGVACILGKQNKCGKVEFLLRYVDRPGLFWETEEFISLRCPNLLHQYEQCRERRQTRLMNFVAKRQNLRQRYTDF</sequence>
<feature type="region of interest" description="Disordered" evidence="1">
    <location>
        <begin position="257"/>
        <end position="340"/>
    </location>
</feature>
<evidence type="ECO:0008006" key="3">
    <source>
        <dbReference type="Google" id="ProtNLM"/>
    </source>
</evidence>
<reference evidence="2" key="1">
    <citation type="journal article" date="2014" name="BMC Genomics">
        <title>Characterizing the developmental transcriptome of the oriental fruit fly, Bactrocera dorsalis (Diptera: Tephritidae) through comparative genomic analysis with Drosophila melanogaster utilizing modENCODE datasets.</title>
        <authorList>
            <person name="Geib S.M."/>
            <person name="Calla B."/>
            <person name="Hall B."/>
            <person name="Hou S."/>
            <person name="Manoukis N.C."/>
        </authorList>
    </citation>
    <scope>NUCLEOTIDE SEQUENCE</scope>
    <source>
        <strain evidence="2">Punador</strain>
    </source>
</reference>
<proteinExistence type="predicted"/>
<dbReference type="EMBL" id="GAKP01006332">
    <property type="protein sequence ID" value="JAC52620.1"/>
    <property type="molecule type" value="Transcribed_RNA"/>
</dbReference>
<organism evidence="2">
    <name type="scientific">Bactrocera dorsalis</name>
    <name type="common">Oriental fruit fly</name>
    <name type="synonym">Dacus dorsalis</name>
    <dbReference type="NCBI Taxonomy" id="27457"/>
    <lineage>
        <taxon>Eukaryota</taxon>
        <taxon>Metazoa</taxon>
        <taxon>Ecdysozoa</taxon>
        <taxon>Arthropoda</taxon>
        <taxon>Hexapoda</taxon>
        <taxon>Insecta</taxon>
        <taxon>Pterygota</taxon>
        <taxon>Neoptera</taxon>
        <taxon>Endopterygota</taxon>
        <taxon>Diptera</taxon>
        <taxon>Brachycera</taxon>
        <taxon>Muscomorpha</taxon>
        <taxon>Tephritoidea</taxon>
        <taxon>Tephritidae</taxon>
        <taxon>Bactrocera</taxon>
        <taxon>Bactrocera</taxon>
    </lineage>
</organism>
<feature type="compositionally biased region" description="Basic and acidic residues" evidence="1">
    <location>
        <begin position="45"/>
        <end position="59"/>
    </location>
</feature>
<protein>
    <recommendedName>
        <fullName evidence="3">Protein abrupt</fullName>
    </recommendedName>
</protein>